<feature type="domain" description="Putative zinc-finger" evidence="3">
    <location>
        <begin position="8"/>
        <end position="42"/>
    </location>
</feature>
<dbReference type="EMBL" id="CP036287">
    <property type="protein sequence ID" value="QDU67339.1"/>
    <property type="molecule type" value="Genomic_DNA"/>
</dbReference>
<organism evidence="4 5">
    <name type="scientific">Engelhardtia mirabilis</name>
    <dbReference type="NCBI Taxonomy" id="2528011"/>
    <lineage>
        <taxon>Bacteria</taxon>
        <taxon>Pseudomonadati</taxon>
        <taxon>Planctomycetota</taxon>
        <taxon>Planctomycetia</taxon>
        <taxon>Planctomycetia incertae sedis</taxon>
        <taxon>Engelhardtia</taxon>
    </lineage>
</organism>
<sequence>MDTETYDCERASDLVHLYVGGDLEPAEERAVDAHLARCEPCRDAEAEARRLRQIYFEASAASGTVADLWPGIRRALLAEGRLADRAAAERAGASRSEAGHSDPAHLQAAPSEPEQPITEPEQPTTGRKTARIHRGSPLHGDDRRAPRSASKSRSDGAEDLVAAAFTGDVAGSTSIGIGGRVLGGRFGGGAAAIAAVLVAVIGVQLLFGSGDASLGVQDGSTGVGDVAELQGSVDVGSGGGNGAIGGPAVGDHTGSALADLDRGANAGLRPINRDERLLESSSEILVPVRGYPTHLVPTGPESLASYR</sequence>
<dbReference type="AlphaFoldDB" id="A0A518BK39"/>
<accession>A0A518BK39</accession>
<evidence type="ECO:0000256" key="2">
    <source>
        <dbReference type="SAM" id="Phobius"/>
    </source>
</evidence>
<gene>
    <name evidence="4" type="ORF">Pla133_24210</name>
</gene>
<keyword evidence="2" id="KW-0472">Membrane</keyword>
<keyword evidence="5" id="KW-1185">Reference proteome</keyword>
<dbReference type="KEGG" id="pbap:Pla133_24210"/>
<evidence type="ECO:0000256" key="1">
    <source>
        <dbReference type="SAM" id="MobiDB-lite"/>
    </source>
</evidence>
<evidence type="ECO:0000313" key="4">
    <source>
        <dbReference type="EMBL" id="QDU67339.1"/>
    </source>
</evidence>
<protein>
    <recommendedName>
        <fullName evidence="3">Putative zinc-finger domain-containing protein</fullName>
    </recommendedName>
</protein>
<dbReference type="Gene3D" id="1.10.10.1320">
    <property type="entry name" value="Anti-sigma factor, zinc-finger domain"/>
    <property type="match status" value="1"/>
</dbReference>
<feature type="region of interest" description="Disordered" evidence="1">
    <location>
        <begin position="88"/>
        <end position="156"/>
    </location>
</feature>
<reference evidence="4 5" key="1">
    <citation type="submission" date="2019-02" db="EMBL/GenBank/DDBJ databases">
        <title>Deep-cultivation of Planctomycetes and their phenomic and genomic characterization uncovers novel biology.</title>
        <authorList>
            <person name="Wiegand S."/>
            <person name="Jogler M."/>
            <person name="Boedeker C."/>
            <person name="Pinto D."/>
            <person name="Vollmers J."/>
            <person name="Rivas-Marin E."/>
            <person name="Kohn T."/>
            <person name="Peeters S.H."/>
            <person name="Heuer A."/>
            <person name="Rast P."/>
            <person name="Oberbeckmann S."/>
            <person name="Bunk B."/>
            <person name="Jeske O."/>
            <person name="Meyerdierks A."/>
            <person name="Storesund J.E."/>
            <person name="Kallscheuer N."/>
            <person name="Luecker S."/>
            <person name="Lage O.M."/>
            <person name="Pohl T."/>
            <person name="Merkel B.J."/>
            <person name="Hornburger P."/>
            <person name="Mueller R.-W."/>
            <person name="Bruemmer F."/>
            <person name="Labrenz M."/>
            <person name="Spormann A.M."/>
            <person name="Op den Camp H."/>
            <person name="Overmann J."/>
            <person name="Amann R."/>
            <person name="Jetten M.S.M."/>
            <person name="Mascher T."/>
            <person name="Medema M.H."/>
            <person name="Devos D.P."/>
            <person name="Kaster A.-K."/>
            <person name="Ovreas L."/>
            <person name="Rohde M."/>
            <person name="Galperin M.Y."/>
            <person name="Jogler C."/>
        </authorList>
    </citation>
    <scope>NUCLEOTIDE SEQUENCE [LARGE SCALE GENOMIC DNA]</scope>
    <source>
        <strain evidence="4 5">Pla133</strain>
    </source>
</reference>
<evidence type="ECO:0000259" key="3">
    <source>
        <dbReference type="Pfam" id="PF13490"/>
    </source>
</evidence>
<keyword evidence="2" id="KW-0812">Transmembrane</keyword>
<feature type="transmembrane region" description="Helical" evidence="2">
    <location>
        <begin position="186"/>
        <end position="207"/>
    </location>
</feature>
<dbReference type="Proteomes" id="UP000316921">
    <property type="component" value="Chromosome"/>
</dbReference>
<evidence type="ECO:0000313" key="5">
    <source>
        <dbReference type="Proteomes" id="UP000316921"/>
    </source>
</evidence>
<feature type="compositionally biased region" description="Low complexity" evidence="1">
    <location>
        <begin position="112"/>
        <end position="125"/>
    </location>
</feature>
<dbReference type="Pfam" id="PF13490">
    <property type="entry name" value="zf-HC2"/>
    <property type="match status" value="1"/>
</dbReference>
<dbReference type="RefSeq" id="WP_145065404.1">
    <property type="nucleotide sequence ID" value="NZ_CP036287.1"/>
</dbReference>
<dbReference type="InterPro" id="IPR027383">
    <property type="entry name" value="Znf_put"/>
</dbReference>
<dbReference type="InterPro" id="IPR041916">
    <property type="entry name" value="Anti_sigma_zinc_sf"/>
</dbReference>
<keyword evidence="2" id="KW-1133">Transmembrane helix</keyword>
<proteinExistence type="predicted"/>
<name>A0A518BK39_9BACT</name>